<gene>
    <name evidence="2" type="ORF">HMPREF0444_1310</name>
</gene>
<evidence type="ECO:0000313" key="3">
    <source>
        <dbReference type="Proteomes" id="UP000005926"/>
    </source>
</evidence>
<dbReference type="HOGENOM" id="CLU_088260_1_0_9"/>
<sequence length="263" mass="29744">MSIREFGGGTMDYQALRKKYTLYTRGSGILAMVLILCIAVVISDTLLQTVGVLVVFAGLLLGIQLINKWYLGNVARLLHVDLDLASWKQYIEFNKTAKRAALQIDAKTTEVSYAYMTGDFETAVQKAKEALELEDLKPEFKDILESYLIRSVVLSQPELSQEELDALLNELTITEETLAKKTEQVSVALYDLTIAHESNDYFETLTNEFKYPQLEIIYYQALNAAIKGDTARSNELLSKLIHEDEKLYVVRMAKVLLNGTLER</sequence>
<feature type="transmembrane region" description="Helical" evidence="1">
    <location>
        <begin position="48"/>
        <end position="66"/>
    </location>
</feature>
<feature type="transmembrane region" description="Helical" evidence="1">
    <location>
        <begin position="20"/>
        <end position="42"/>
    </location>
</feature>
<dbReference type="Proteomes" id="UP000005926">
    <property type="component" value="Unassembled WGS sequence"/>
</dbReference>
<evidence type="ECO:0000313" key="2">
    <source>
        <dbReference type="EMBL" id="EEW37092.1"/>
    </source>
</evidence>
<dbReference type="STRING" id="638301.HMPREF0444_1310"/>
<keyword evidence="1" id="KW-1133">Transmembrane helix</keyword>
<proteinExistence type="predicted"/>
<comment type="caution">
    <text evidence="2">The sequence shown here is derived from an EMBL/GenBank/DDBJ whole genome shotgun (WGS) entry which is preliminary data.</text>
</comment>
<evidence type="ECO:0000256" key="1">
    <source>
        <dbReference type="SAM" id="Phobius"/>
    </source>
</evidence>
<protein>
    <recommendedName>
        <fullName evidence="4">Tetratricopeptide repeat protein</fullName>
    </recommendedName>
</protein>
<accession>C8NHB5</accession>
<name>C8NHB5_9LACT</name>
<keyword evidence="3" id="KW-1185">Reference proteome</keyword>
<reference evidence="2 3" key="1">
    <citation type="submission" date="2009-08" db="EMBL/GenBank/DDBJ databases">
        <authorList>
            <person name="Muzny D."/>
            <person name="Qin X."/>
            <person name="Deng J."/>
            <person name="Jiang H."/>
            <person name="Liu Y."/>
            <person name="Qu J."/>
            <person name="Song X.-Z."/>
            <person name="Zhang L."/>
            <person name="Thornton R."/>
            <person name="Coyle M."/>
            <person name="Francisco L."/>
            <person name="Jackson L."/>
            <person name="Javaid M."/>
            <person name="Korchina V."/>
            <person name="Kovar C."/>
            <person name="Mata R."/>
            <person name="Mathew T."/>
            <person name="Ngo R."/>
            <person name="Nguyen L."/>
            <person name="Nguyen N."/>
            <person name="Okwuonu G."/>
            <person name="Ongeri F."/>
            <person name="Pham C."/>
            <person name="Simmons D."/>
            <person name="Wilczek-Boney K."/>
            <person name="Hale W."/>
            <person name="Jakkamsetti A."/>
            <person name="Pham P."/>
            <person name="Ruth R."/>
            <person name="San Lucas F."/>
            <person name="Warren J."/>
            <person name="Zhang J."/>
            <person name="Zhao Z."/>
            <person name="Zhou C."/>
            <person name="Zhu D."/>
            <person name="Lee S."/>
            <person name="Bess C."/>
            <person name="Blankenburg K."/>
            <person name="Forbes L."/>
            <person name="Fu Q."/>
            <person name="Gubbala S."/>
            <person name="Hirani K."/>
            <person name="Jayaseelan J.C."/>
            <person name="Lara F."/>
            <person name="Munidasa M."/>
            <person name="Palculict T."/>
            <person name="Patil S."/>
            <person name="Pu L.-L."/>
            <person name="Saada N."/>
            <person name="Tang L."/>
            <person name="Weissenberger G."/>
            <person name="Zhu Y."/>
            <person name="Hemphill L."/>
            <person name="Shang Y."/>
            <person name="Youmans B."/>
            <person name="Ayvaz T."/>
            <person name="Ross M."/>
            <person name="Santibanez J."/>
            <person name="Aqrawi P."/>
            <person name="Gross S."/>
            <person name="Joshi V."/>
            <person name="Fowler G."/>
            <person name="Nazareth L."/>
            <person name="Reid J."/>
            <person name="Worley K."/>
            <person name="Petrosino J."/>
            <person name="Highlander S."/>
            <person name="Gibbs R."/>
        </authorList>
    </citation>
    <scope>NUCLEOTIDE SEQUENCE [LARGE SCALE GENOMIC DNA]</scope>
    <source>
        <strain evidence="2 3">ATCC 49175</strain>
    </source>
</reference>
<evidence type="ECO:0008006" key="4">
    <source>
        <dbReference type="Google" id="ProtNLM"/>
    </source>
</evidence>
<keyword evidence="1" id="KW-0472">Membrane</keyword>
<dbReference type="RefSeq" id="WP_005607641.1">
    <property type="nucleotide sequence ID" value="NZ_CP102283.1"/>
</dbReference>
<keyword evidence="1" id="KW-0812">Transmembrane</keyword>
<dbReference type="AlphaFoldDB" id="C8NHB5"/>
<organism evidence="2 3">
    <name type="scientific">Granulicatella adiacens ATCC 49175</name>
    <dbReference type="NCBI Taxonomy" id="638301"/>
    <lineage>
        <taxon>Bacteria</taxon>
        <taxon>Bacillati</taxon>
        <taxon>Bacillota</taxon>
        <taxon>Bacilli</taxon>
        <taxon>Lactobacillales</taxon>
        <taxon>Carnobacteriaceae</taxon>
        <taxon>Granulicatella</taxon>
    </lineage>
</organism>
<dbReference type="eggNOG" id="ENOG5033SXT">
    <property type="taxonomic scope" value="Bacteria"/>
</dbReference>
<dbReference type="EMBL" id="ACKZ01000020">
    <property type="protein sequence ID" value="EEW37092.1"/>
    <property type="molecule type" value="Genomic_DNA"/>
</dbReference>